<evidence type="ECO:0000313" key="3">
    <source>
        <dbReference type="Proteomes" id="UP000046393"/>
    </source>
</evidence>
<feature type="region of interest" description="Disordered" evidence="1">
    <location>
        <begin position="222"/>
        <end position="251"/>
    </location>
</feature>
<proteinExistence type="predicted"/>
<evidence type="ECO:0000256" key="2">
    <source>
        <dbReference type="SAM" id="Phobius"/>
    </source>
</evidence>
<reference evidence="4" key="1">
    <citation type="submission" date="2016-04" db="UniProtKB">
        <authorList>
            <consortium name="WormBaseParasite"/>
        </authorList>
    </citation>
    <scope>IDENTIFICATION</scope>
</reference>
<sequence length="726" mass="80891">MLGLYTNNKNKLNFTDGTNSSYIETRISSNPSGCFYLMKNSASTSTIVRRQCSAKDAFVMCKAHFRPSKFSTNDIATKISLSPAAKKTELKRNNSRERNPWNSLDWKIKSYFDQLEENEAKKSNRDDGMNSYAQCSFFFVAAEVRLCSIGSHGIYHCNETIPIEYPRDTVKTVQFLNKKSSVERLKRQASSSVSSSLLPTSNDPEMTGKNELVSSAVTDMPKETATSAEKIQTPQTNLESLTDKDQAKKADLESIPTAVKQQQQLRNPKNLTAAAEARKNDDEEVEVGLSQISKSKALKMVKKSKVKSGVKESKDLKAMDETTQGGVSEANYDSEDAISTAMTDAPIESDFSGKNLHYSLPVGADKNLLEQPETATRQTSKKQKIDTDYANPELPAAASNESYSTVDDSNLLNPIVSTEEERKDYGDYMPGTVDYEVNTEIIPDEIKSITNPADSLFNGTDLFKQSKTTVKGFISEYEDSSDKTIDKQLKSDLSLKASNDSLPIVNDTDLLTSTLIPRKTVVAIKVNVTSYNDAANLCKKHFDSELASIGDANEYKALKEILQKNHPFDPSSTYLFGSAITSKTFAARSTKNFVKENAEMDEHLRSPFNDKWIPDMILAFAVIIFGCAIVLVAIRYLTKSGPKALPKYRAIVKRQALRKRPGILIENEPEIPMKIPVPNGSRSTLEQKEREKRKVPRRRPPSKSLHGMSDKRDSYLSESSDEFFDV</sequence>
<dbReference type="WBParaSite" id="SMUV_0000623501-mRNA-1">
    <property type="protein sequence ID" value="SMUV_0000623501-mRNA-1"/>
    <property type="gene ID" value="SMUV_0000623501"/>
</dbReference>
<keyword evidence="2" id="KW-0472">Membrane</keyword>
<dbReference type="AlphaFoldDB" id="A0A158R5B7"/>
<feature type="compositionally biased region" description="Polar residues" evidence="1">
    <location>
        <begin position="224"/>
        <end position="240"/>
    </location>
</feature>
<feature type="region of interest" description="Disordered" evidence="1">
    <location>
        <begin position="186"/>
        <end position="208"/>
    </location>
</feature>
<accession>A0A158R5B7</accession>
<name>A0A158R5B7_9BILA</name>
<feature type="region of interest" description="Disordered" evidence="1">
    <location>
        <begin position="365"/>
        <end position="387"/>
    </location>
</feature>
<evidence type="ECO:0000256" key="1">
    <source>
        <dbReference type="SAM" id="MobiDB-lite"/>
    </source>
</evidence>
<dbReference type="Proteomes" id="UP000046393">
    <property type="component" value="Unplaced"/>
</dbReference>
<organism evidence="3 4">
    <name type="scientific">Syphacia muris</name>
    <dbReference type="NCBI Taxonomy" id="451379"/>
    <lineage>
        <taxon>Eukaryota</taxon>
        <taxon>Metazoa</taxon>
        <taxon>Ecdysozoa</taxon>
        <taxon>Nematoda</taxon>
        <taxon>Chromadorea</taxon>
        <taxon>Rhabditida</taxon>
        <taxon>Spirurina</taxon>
        <taxon>Oxyuridomorpha</taxon>
        <taxon>Oxyuroidea</taxon>
        <taxon>Oxyuridae</taxon>
        <taxon>Syphacia</taxon>
    </lineage>
</organism>
<feature type="transmembrane region" description="Helical" evidence="2">
    <location>
        <begin position="616"/>
        <end position="637"/>
    </location>
</feature>
<evidence type="ECO:0000313" key="4">
    <source>
        <dbReference type="WBParaSite" id="SMUV_0000623501-mRNA-1"/>
    </source>
</evidence>
<feature type="compositionally biased region" description="Basic and acidic residues" evidence="1">
    <location>
        <begin position="241"/>
        <end position="251"/>
    </location>
</feature>
<keyword evidence="2" id="KW-1133">Transmembrane helix</keyword>
<keyword evidence="2" id="KW-0812">Transmembrane</keyword>
<protein>
    <submittedName>
        <fullName evidence="4">THAP-type domain-containing protein</fullName>
    </submittedName>
</protein>
<keyword evidence="3" id="KW-1185">Reference proteome</keyword>
<feature type="region of interest" description="Disordered" evidence="1">
    <location>
        <begin position="674"/>
        <end position="726"/>
    </location>
</feature>